<reference evidence="2" key="1">
    <citation type="submission" date="2023-03" db="EMBL/GenBank/DDBJ databases">
        <authorList>
            <person name="Julca I."/>
        </authorList>
    </citation>
    <scope>NUCLEOTIDE SEQUENCE</scope>
</reference>
<evidence type="ECO:0000313" key="3">
    <source>
        <dbReference type="Proteomes" id="UP001161247"/>
    </source>
</evidence>
<protein>
    <submittedName>
        <fullName evidence="2">OLC1v1003182C1</fullName>
    </submittedName>
</protein>
<feature type="signal peptide" evidence="1">
    <location>
        <begin position="1"/>
        <end position="28"/>
    </location>
</feature>
<gene>
    <name evidence="2" type="ORF">OLC1_LOCUS13415</name>
</gene>
<sequence>MMAPIMRSVLVALVLALLIGCHLLAALALPNSAKTAAFDDHHRGDESLRPTTRWLLQKTDTCLRFCNSTDDFCNGACEPIPKNVLPILSKLINELPVPDTVFPSNTDTVCVDVPSSPYL</sequence>
<proteinExistence type="predicted"/>
<dbReference type="Proteomes" id="UP001161247">
    <property type="component" value="Chromosome 4"/>
</dbReference>
<dbReference type="EMBL" id="OX459121">
    <property type="protein sequence ID" value="CAI9104500.1"/>
    <property type="molecule type" value="Genomic_DNA"/>
</dbReference>
<keyword evidence="1" id="KW-0732">Signal</keyword>
<dbReference type="PROSITE" id="PS51257">
    <property type="entry name" value="PROKAR_LIPOPROTEIN"/>
    <property type="match status" value="1"/>
</dbReference>
<evidence type="ECO:0000256" key="1">
    <source>
        <dbReference type="SAM" id="SignalP"/>
    </source>
</evidence>
<keyword evidence="3" id="KW-1185">Reference proteome</keyword>
<name>A0AAV1D9H0_OLDCO</name>
<feature type="chain" id="PRO_5043785163" evidence="1">
    <location>
        <begin position="29"/>
        <end position="119"/>
    </location>
</feature>
<organism evidence="2 3">
    <name type="scientific">Oldenlandia corymbosa var. corymbosa</name>
    <dbReference type="NCBI Taxonomy" id="529605"/>
    <lineage>
        <taxon>Eukaryota</taxon>
        <taxon>Viridiplantae</taxon>
        <taxon>Streptophyta</taxon>
        <taxon>Embryophyta</taxon>
        <taxon>Tracheophyta</taxon>
        <taxon>Spermatophyta</taxon>
        <taxon>Magnoliopsida</taxon>
        <taxon>eudicotyledons</taxon>
        <taxon>Gunneridae</taxon>
        <taxon>Pentapetalae</taxon>
        <taxon>asterids</taxon>
        <taxon>lamiids</taxon>
        <taxon>Gentianales</taxon>
        <taxon>Rubiaceae</taxon>
        <taxon>Rubioideae</taxon>
        <taxon>Spermacoceae</taxon>
        <taxon>Hedyotis-Oldenlandia complex</taxon>
        <taxon>Oldenlandia</taxon>
    </lineage>
</organism>
<dbReference type="AlphaFoldDB" id="A0AAV1D9H0"/>
<accession>A0AAV1D9H0</accession>
<evidence type="ECO:0000313" key="2">
    <source>
        <dbReference type="EMBL" id="CAI9104500.1"/>
    </source>
</evidence>